<name>A0ABP1BJY3_9BRYO</name>
<dbReference type="Gene3D" id="3.40.50.300">
    <property type="entry name" value="P-loop containing nucleotide triphosphate hydrolases"/>
    <property type="match status" value="1"/>
</dbReference>
<evidence type="ECO:0000313" key="2">
    <source>
        <dbReference type="Proteomes" id="UP001497522"/>
    </source>
</evidence>
<proteinExistence type="predicted"/>
<dbReference type="Proteomes" id="UP001497522">
    <property type="component" value="Chromosome 4"/>
</dbReference>
<dbReference type="SUPFAM" id="SSF52540">
    <property type="entry name" value="P-loop containing nucleoside triphosphate hydrolases"/>
    <property type="match status" value="1"/>
</dbReference>
<evidence type="ECO:0000313" key="1">
    <source>
        <dbReference type="EMBL" id="CAK9875561.1"/>
    </source>
</evidence>
<accession>A0ABP1BJY3</accession>
<dbReference type="EMBL" id="OZ023705">
    <property type="protein sequence ID" value="CAK9875561.1"/>
    <property type="molecule type" value="Genomic_DNA"/>
</dbReference>
<dbReference type="SMART" id="SM00028">
    <property type="entry name" value="TPR"/>
    <property type="match status" value="2"/>
</dbReference>
<dbReference type="InterPro" id="IPR027417">
    <property type="entry name" value="P-loop_NTPase"/>
</dbReference>
<protein>
    <submittedName>
        <fullName evidence="1">Uncharacterized protein</fullName>
    </submittedName>
</protein>
<organism evidence="1 2">
    <name type="scientific">Sphagnum jensenii</name>
    <dbReference type="NCBI Taxonomy" id="128206"/>
    <lineage>
        <taxon>Eukaryota</taxon>
        <taxon>Viridiplantae</taxon>
        <taxon>Streptophyta</taxon>
        <taxon>Embryophyta</taxon>
        <taxon>Bryophyta</taxon>
        <taxon>Sphagnophytina</taxon>
        <taxon>Sphagnopsida</taxon>
        <taxon>Sphagnales</taxon>
        <taxon>Sphagnaceae</taxon>
        <taxon>Sphagnum</taxon>
    </lineage>
</organism>
<dbReference type="Gene3D" id="1.25.40.10">
    <property type="entry name" value="Tetratricopeptide repeat domain"/>
    <property type="match status" value="1"/>
</dbReference>
<dbReference type="InterPro" id="IPR019734">
    <property type="entry name" value="TPR_rpt"/>
</dbReference>
<dbReference type="InterPro" id="IPR011990">
    <property type="entry name" value="TPR-like_helical_dom_sf"/>
</dbReference>
<sequence>MAELALASNAFDLAGKIGSSLQAYREKWNQTSKAISDFEHLHDQLARKKDEWAQMLGDYGLMNDQGLRTRFETASKHLDEEKQTFSHLQSHCCLLFWTKARASPEILTTSIDRLIHDFDEIQKFLKDQEDVTRMLASRANDTPDSLGFKLDPRIVRLEEMEDKVMKELKDFTLEASKIVNLYGEAGSGKTCLAKSIACQIHDVTNLRRSKSSSTHTLIHENDTMFQDGVVFLTCDPEAKDCGKLCAEILAKIRAPGQDTCVDKELSEKLRAMRNRLLTKHVLIMFDNVMNYAQIKDLLVFEATGVKYLVTSRCMEVWPDAKCVLMDKPTIPETYKILARRAKMPKDEIPANLLGLVDELIDGVGYNLLGLALILKTMKDPLQEEYWNLALQDFNRIVADDTSFFHEKRVEAFGEPYPYTLSVAMLMALEVLHDKARDLLYLLALFGADDVPEPLLALAFTASHPKLLPSDFVRARDELEEHDLIQVLYDIDPIVRLTRRTCVLNPTRRLLICKKKQEEVSAKLVALLNNTAFKEGNKDIDALVAILCFCYIVDFSAMYKDKKKFLTEEASKTMEEARKVLKLKPFPEVSESLYGLIWVIQPLIHLLNLSKKGEGWELECQELARKVIMKYIQKGHVDDKLVAQLLQLHQSFFVTFAFLWNIYANGSSSTNQTIVFEEEIEGEAKAKNLLLEQTPVVLIGKYMDLLHLDDSNLWEHLADIRYLISRIVNMRNCDYVLEHTSLLEKIHNMMLPKVGHNLKQGLALLKFFRSSTAKKTIANYPRLLESLINEVYNSTSHDIGRHDIDILRLFCGLAYEITTVAVKMVTSPPDFIPKLLEFISARFSTDVELIKLHNFNDEIYFQELLNLVGILSRAVSQIDNTMTKRVFASAPGILERLLIDTNISLTIQQQNSTIKALTLIDPAKGNAFTINSTSPNLFEARGEANLILGLHKEALADFEAALNYCENNKWEQETFMLSCVFCKVKLEDYEGALHDADNVVTNFQITSSSLQERGVVKEMMRDYEGAVKDLTEALRCNAGPDYECLKHRAYAHFKLGLEIEAHQDAEMANQLGVPDYVEKAMARGEMCLGFLPVPEFLGYKLT</sequence>
<keyword evidence="2" id="KW-1185">Reference proteome</keyword>
<dbReference type="SUPFAM" id="SSF48452">
    <property type="entry name" value="TPR-like"/>
    <property type="match status" value="1"/>
</dbReference>
<reference evidence="1" key="1">
    <citation type="submission" date="2024-03" db="EMBL/GenBank/DDBJ databases">
        <authorList>
            <consortium name="ELIXIR-Norway"/>
            <consortium name="Elixir Norway"/>
        </authorList>
    </citation>
    <scope>NUCLEOTIDE SEQUENCE</scope>
</reference>
<gene>
    <name evidence="1" type="ORF">CSSPJE1EN2_LOCUS17809</name>
</gene>